<organism evidence="1 2">
    <name type="scientific">Alteromonas pelagimontana</name>
    <dbReference type="NCBI Taxonomy" id="1858656"/>
    <lineage>
        <taxon>Bacteria</taxon>
        <taxon>Pseudomonadati</taxon>
        <taxon>Pseudomonadota</taxon>
        <taxon>Gammaproteobacteria</taxon>
        <taxon>Alteromonadales</taxon>
        <taxon>Alteromonadaceae</taxon>
        <taxon>Alteromonas/Salinimonas group</taxon>
        <taxon>Alteromonas</taxon>
    </lineage>
</organism>
<dbReference type="AlphaFoldDB" id="A0A6M4MI21"/>
<name>A0A6M4MI21_9ALTE</name>
<reference evidence="2" key="1">
    <citation type="submission" date="2014-12" db="EMBL/GenBank/DDBJ databases">
        <title>Complete genome sequence of a multi-drug resistant Klebsiella pneumoniae.</title>
        <authorList>
            <person name="Hua X."/>
            <person name="Chen Q."/>
            <person name="Li X."/>
            <person name="Feng Y."/>
            <person name="Ruan Z."/>
            <person name="Yu Y."/>
        </authorList>
    </citation>
    <scope>NUCLEOTIDE SEQUENCE [LARGE SCALE GENOMIC DNA]</scope>
    <source>
        <strain evidence="2">5.12</strain>
    </source>
</reference>
<dbReference type="RefSeq" id="WP_075610666.1">
    <property type="nucleotide sequence ID" value="NZ_CP052766.1"/>
</dbReference>
<dbReference type="Pfam" id="PF12069">
    <property type="entry name" value="DUF3549"/>
    <property type="match status" value="1"/>
</dbReference>
<evidence type="ECO:0000313" key="2">
    <source>
        <dbReference type="Proteomes" id="UP000219285"/>
    </source>
</evidence>
<dbReference type="InterPro" id="IPR021936">
    <property type="entry name" value="DUF3549"/>
</dbReference>
<sequence>MSASSIHSISEFLLHAGTNFRIFDLGRGIFPLDSQTFLDIENAQVPAPRPRQQYGWFGIVFWNGQQANQHYIWFIKLPLDEQGLIIAASRNHFLQIIIEAVGESLTSDNQQTLPDNPYSFVPGHLTMAQFNAHTRLHLRLPSHPAIEQVTQYISDPAAHDWKNLPVQGIADFAVRLSEDHEAHLVAGNLSACASDFQIALMQAAESVLINEAVEVEFYAHLAKGLTPANPKRPDLAALRGLSSLTPSQKLRDVLYNLLSETTLSDVDTLSVVAARHYNQFDEQLLQLFFERAAELDDNQGHQGLLFKGFFSDLVQIPQLRGKVLSLLRSPTRSDLLAKAIGGLFSHTQQEQTL</sequence>
<dbReference type="OrthoDB" id="5597089at2"/>
<dbReference type="KEGG" id="apel:CA267_013860"/>
<accession>A0A6M4MI21</accession>
<gene>
    <name evidence="1" type="ORF">CA267_013860</name>
</gene>
<evidence type="ECO:0000313" key="1">
    <source>
        <dbReference type="EMBL" id="QJR81766.1"/>
    </source>
</evidence>
<protein>
    <submittedName>
        <fullName evidence="1">DUF3549 family protein</fullName>
    </submittedName>
</protein>
<reference evidence="1 2" key="2">
    <citation type="submission" date="2020-04" db="EMBL/GenBank/DDBJ databases">
        <title>Complete genome sequence of Alteromonas pelagimontana 5.12T.</title>
        <authorList>
            <person name="Sinha R.K."/>
            <person name="Krishnan K.P."/>
            <person name="Kurian J.P."/>
        </authorList>
    </citation>
    <scope>NUCLEOTIDE SEQUENCE [LARGE SCALE GENOMIC DNA]</scope>
    <source>
        <strain evidence="1 2">5.12</strain>
    </source>
</reference>
<dbReference type="Proteomes" id="UP000219285">
    <property type="component" value="Chromosome"/>
</dbReference>
<proteinExistence type="predicted"/>
<dbReference type="EMBL" id="CP052766">
    <property type="protein sequence ID" value="QJR81766.1"/>
    <property type="molecule type" value="Genomic_DNA"/>
</dbReference>
<keyword evidence="2" id="KW-1185">Reference proteome</keyword>